<evidence type="ECO:0000256" key="1">
    <source>
        <dbReference type="SAM" id="MobiDB-lite"/>
    </source>
</evidence>
<evidence type="ECO:0000313" key="2">
    <source>
        <dbReference type="EMBL" id="KAK4116711.1"/>
    </source>
</evidence>
<keyword evidence="3" id="KW-1185">Reference proteome</keyword>
<gene>
    <name evidence="2" type="ORF">N656DRAFT_794986</name>
</gene>
<protein>
    <submittedName>
        <fullName evidence="2">Uncharacterized protein</fullName>
    </submittedName>
</protein>
<accession>A0AAN6TM04</accession>
<dbReference type="EMBL" id="MU853333">
    <property type="protein sequence ID" value="KAK4116711.1"/>
    <property type="molecule type" value="Genomic_DNA"/>
</dbReference>
<reference evidence="2" key="1">
    <citation type="journal article" date="2023" name="Mol. Phylogenet. Evol.">
        <title>Genome-scale phylogeny and comparative genomics of the fungal order Sordariales.</title>
        <authorList>
            <person name="Hensen N."/>
            <person name="Bonometti L."/>
            <person name="Westerberg I."/>
            <person name="Brannstrom I.O."/>
            <person name="Guillou S."/>
            <person name="Cros-Aarteil S."/>
            <person name="Calhoun S."/>
            <person name="Haridas S."/>
            <person name="Kuo A."/>
            <person name="Mondo S."/>
            <person name="Pangilinan J."/>
            <person name="Riley R."/>
            <person name="LaButti K."/>
            <person name="Andreopoulos B."/>
            <person name="Lipzen A."/>
            <person name="Chen C."/>
            <person name="Yan M."/>
            <person name="Daum C."/>
            <person name="Ng V."/>
            <person name="Clum A."/>
            <person name="Steindorff A."/>
            <person name="Ohm R.A."/>
            <person name="Martin F."/>
            <person name="Silar P."/>
            <person name="Natvig D.O."/>
            <person name="Lalanne C."/>
            <person name="Gautier V."/>
            <person name="Ament-Velasquez S.L."/>
            <person name="Kruys A."/>
            <person name="Hutchinson M.I."/>
            <person name="Powell A.J."/>
            <person name="Barry K."/>
            <person name="Miller A.N."/>
            <person name="Grigoriev I.V."/>
            <person name="Debuchy R."/>
            <person name="Gladieux P."/>
            <person name="Hiltunen Thoren M."/>
            <person name="Johannesson H."/>
        </authorList>
    </citation>
    <scope>NUCLEOTIDE SEQUENCE</scope>
    <source>
        <strain evidence="2">CBS 508.74</strain>
    </source>
</reference>
<proteinExistence type="predicted"/>
<name>A0AAN6TM04_9PEZI</name>
<feature type="region of interest" description="Disordered" evidence="1">
    <location>
        <begin position="1"/>
        <end position="62"/>
    </location>
</feature>
<evidence type="ECO:0000313" key="3">
    <source>
        <dbReference type="Proteomes" id="UP001302812"/>
    </source>
</evidence>
<dbReference type="AlphaFoldDB" id="A0AAN6TM04"/>
<dbReference type="Proteomes" id="UP001302812">
    <property type="component" value="Unassembled WGS sequence"/>
</dbReference>
<organism evidence="2 3">
    <name type="scientific">Canariomyces notabilis</name>
    <dbReference type="NCBI Taxonomy" id="2074819"/>
    <lineage>
        <taxon>Eukaryota</taxon>
        <taxon>Fungi</taxon>
        <taxon>Dikarya</taxon>
        <taxon>Ascomycota</taxon>
        <taxon>Pezizomycotina</taxon>
        <taxon>Sordariomycetes</taxon>
        <taxon>Sordariomycetidae</taxon>
        <taxon>Sordariales</taxon>
        <taxon>Chaetomiaceae</taxon>
        <taxon>Canariomyces</taxon>
    </lineage>
</organism>
<sequence>MTPQEPSVEMWQKPTNRGRGRKNNSTPHGGPGPGKPQAAQGPKLELPDGYVPQGKQVGNNGWNKTASYSSDFSFGLLSPNMSQSFRAVKPWALDQRYPRPSNDKSLLSFNYDRQWHSFEGKDVMAELNKALARGRRAKLPPIFGDSSPEALQKAEKEYRRRGHSNLYKARMAIRNTPQSSKLLIAASATKPDPNENEGLVKFLQIAELRAILIDFLIPSVGDLTALAATCRGIAALVPHSFEIWDFNSGAFPTGRFVNGDGIRSSTLIVTPISDEPECPKKPYMKDFRNLVDLCAAITTIPHTSRSIILDQIPFLDVRLFELMVNSMPNLTTVIITRCLLLDVSKLKPLLKVIERHPRSVEDEDKQLRRQYIRLDFFPYFFRGPQTSTRLGSYGVTYNEPTFHTPKAVFGLILQCWDLARLVGMDLVSDSSSFWSFVRQLPGPDVLWAIKARDALLSRERERELTKRATEAVQDTVMQNFADDITAALTGDDFRPGDHRIPYHQRKFRGKDHHAMNYWRRSESCVKCGFTYPWSLFPSRLGACWSCHMSRYVDEMECSHLRLFQLSAMNRWMFRLDPARSTLDDLLKYRECTLDAALLDVRCADWAWEYFLSFRPQPGNAQYTPPESDGFDNSIRSMARWRWSRQPPTGPFDYRKGGPQYEDPCKKELDVSIYQDIKQGPEPQEMFNLRWRWTWRTDIYYLEAWRARSADPKDEMHRFHLFDELSFLQHLSRARVSPEEWPLAMDIEWRAQNEFDKKTYTEHNAHVEDDLASLYTPGSKPFNLDKPVIHKSVNPHEYRAFIEEASRAWLPHTSVRKCSYW</sequence>
<comment type="caution">
    <text evidence="2">The sequence shown here is derived from an EMBL/GenBank/DDBJ whole genome shotgun (WGS) entry which is preliminary data.</text>
</comment>
<reference evidence="2" key="2">
    <citation type="submission" date="2023-05" db="EMBL/GenBank/DDBJ databases">
        <authorList>
            <consortium name="Lawrence Berkeley National Laboratory"/>
            <person name="Steindorff A."/>
            <person name="Hensen N."/>
            <person name="Bonometti L."/>
            <person name="Westerberg I."/>
            <person name="Brannstrom I.O."/>
            <person name="Guillou S."/>
            <person name="Cros-Aarteil S."/>
            <person name="Calhoun S."/>
            <person name="Haridas S."/>
            <person name="Kuo A."/>
            <person name="Mondo S."/>
            <person name="Pangilinan J."/>
            <person name="Riley R."/>
            <person name="Labutti K."/>
            <person name="Andreopoulos B."/>
            <person name="Lipzen A."/>
            <person name="Chen C."/>
            <person name="Yanf M."/>
            <person name="Daum C."/>
            <person name="Ng V."/>
            <person name="Clum A."/>
            <person name="Ohm R."/>
            <person name="Martin F."/>
            <person name="Silar P."/>
            <person name="Natvig D."/>
            <person name="Lalanne C."/>
            <person name="Gautier V."/>
            <person name="Ament-Velasquez S.L."/>
            <person name="Kruys A."/>
            <person name="Hutchinson M.I."/>
            <person name="Powell A.J."/>
            <person name="Barry K."/>
            <person name="Miller A.N."/>
            <person name="Grigoriev I.V."/>
            <person name="Debuchy R."/>
            <person name="Gladieux P."/>
            <person name="Thoren M.H."/>
            <person name="Johannesson H."/>
        </authorList>
    </citation>
    <scope>NUCLEOTIDE SEQUENCE</scope>
    <source>
        <strain evidence="2">CBS 508.74</strain>
    </source>
</reference>
<dbReference type="RefSeq" id="XP_064674281.1">
    <property type="nucleotide sequence ID" value="XM_064817370.1"/>
</dbReference>
<dbReference type="GeneID" id="89941495"/>